<accession>A0ABV5LSY3</accession>
<name>A0ABV5LSY3_9ACTN</name>
<dbReference type="Pfam" id="PF03334">
    <property type="entry name" value="PhaG_MnhG_YufB"/>
    <property type="match status" value="1"/>
</dbReference>
<evidence type="ECO:0000313" key="3">
    <source>
        <dbReference type="EMBL" id="MFB9377172.1"/>
    </source>
</evidence>
<proteinExistence type="inferred from homology"/>
<evidence type="ECO:0000256" key="2">
    <source>
        <dbReference type="SAM" id="Phobius"/>
    </source>
</evidence>
<dbReference type="NCBIfam" id="NF009314">
    <property type="entry name" value="PRK12674.1-2"/>
    <property type="match status" value="1"/>
</dbReference>
<dbReference type="InterPro" id="IPR005133">
    <property type="entry name" value="PhaG_MnhG_YufB"/>
</dbReference>
<keyword evidence="2" id="KW-0812">Transmembrane</keyword>
<feature type="transmembrane region" description="Helical" evidence="2">
    <location>
        <begin position="42"/>
        <end position="61"/>
    </location>
</feature>
<comment type="caution">
    <text evidence="3">The sequence shown here is derived from an EMBL/GenBank/DDBJ whole genome shotgun (WGS) entry which is preliminary data.</text>
</comment>
<comment type="similarity">
    <text evidence="1">Belongs to the CPA3 antiporters (TC 2.A.63) subunit G family.</text>
</comment>
<dbReference type="EMBL" id="JBHMDM010000004">
    <property type="protein sequence ID" value="MFB9377172.1"/>
    <property type="molecule type" value="Genomic_DNA"/>
</dbReference>
<keyword evidence="4" id="KW-1185">Reference proteome</keyword>
<dbReference type="PANTHER" id="PTHR34703">
    <property type="entry name" value="ANTIPORTER SUBUNIT MNHG2-RELATED"/>
    <property type="match status" value="1"/>
</dbReference>
<gene>
    <name evidence="3" type="primary">mnhG</name>
    <name evidence="3" type="ORF">ACFFVI_09330</name>
</gene>
<organism evidence="3 4">
    <name type="scientific">Kineococcus gynurae</name>
    <dbReference type="NCBI Taxonomy" id="452979"/>
    <lineage>
        <taxon>Bacteria</taxon>
        <taxon>Bacillati</taxon>
        <taxon>Actinomycetota</taxon>
        <taxon>Actinomycetes</taxon>
        <taxon>Kineosporiales</taxon>
        <taxon>Kineosporiaceae</taxon>
        <taxon>Kineococcus</taxon>
    </lineage>
</organism>
<feature type="transmembrane region" description="Helical" evidence="2">
    <location>
        <begin position="6"/>
        <end position="30"/>
    </location>
</feature>
<keyword evidence="2" id="KW-1133">Transmembrane helix</keyword>
<dbReference type="Proteomes" id="UP001589748">
    <property type="component" value="Unassembled WGS sequence"/>
</dbReference>
<dbReference type="NCBIfam" id="TIGR01300">
    <property type="entry name" value="CPA3_mnhG_phaG"/>
    <property type="match status" value="1"/>
</dbReference>
<dbReference type="PANTHER" id="PTHR34703:SF1">
    <property type="entry name" value="ANTIPORTER SUBUNIT MNHG2-RELATED"/>
    <property type="match status" value="1"/>
</dbReference>
<reference evidence="3 4" key="1">
    <citation type="submission" date="2024-09" db="EMBL/GenBank/DDBJ databases">
        <authorList>
            <person name="Sun Q."/>
            <person name="Mori K."/>
        </authorList>
    </citation>
    <scope>NUCLEOTIDE SEQUENCE [LARGE SCALE GENOMIC DNA]</scope>
    <source>
        <strain evidence="3 4">TISTR 1856</strain>
    </source>
</reference>
<dbReference type="RefSeq" id="WP_380134972.1">
    <property type="nucleotide sequence ID" value="NZ_JBHLUI010000003.1"/>
</dbReference>
<evidence type="ECO:0000256" key="1">
    <source>
        <dbReference type="ARBA" id="ARBA00008404"/>
    </source>
</evidence>
<protein>
    <submittedName>
        <fullName evidence="3">Monovalent cation/H(+) antiporter subunit G</fullName>
    </submittedName>
</protein>
<evidence type="ECO:0000313" key="4">
    <source>
        <dbReference type="Proteomes" id="UP001589748"/>
    </source>
</evidence>
<feature type="transmembrane region" description="Helical" evidence="2">
    <location>
        <begin position="67"/>
        <end position="84"/>
    </location>
</feature>
<sequence length="129" mass="13446">MTLTTVVDVVSAVLLFCGCLLSLLAAIGLLRLSDVLARMHTTAKPQVLGVLLSLIGVGLQLRNGGDVAVLVAIGAFQLLTVPVGSHMVGRAAYRTGQVDASLLDVDELAVTLAEEETRVTRPRQADPAS</sequence>
<keyword evidence="2" id="KW-0472">Membrane</keyword>